<dbReference type="Pfam" id="PF06966">
    <property type="entry name" value="DUF1295"/>
    <property type="match status" value="1"/>
</dbReference>
<protein>
    <submittedName>
        <fullName evidence="2">DUF1295 domain-containing protein</fullName>
    </submittedName>
</protein>
<reference evidence="2 3" key="1">
    <citation type="submission" date="2019-12" db="EMBL/GenBank/DDBJ databases">
        <title>Genomic-based taxomic classification of the family Erythrobacteraceae.</title>
        <authorList>
            <person name="Xu L."/>
        </authorList>
    </citation>
    <scope>NUCLEOTIDE SEQUENCE [LARGE SCALE GENOMIC DNA]</scope>
    <source>
        <strain evidence="2 3">KCTC 52763</strain>
    </source>
</reference>
<feature type="transmembrane region" description="Helical" evidence="1">
    <location>
        <begin position="94"/>
        <end position="114"/>
    </location>
</feature>
<dbReference type="RefSeq" id="WP_160605650.1">
    <property type="nucleotide sequence ID" value="NZ_WTYX01000002.1"/>
</dbReference>
<keyword evidence="1" id="KW-0812">Transmembrane</keyword>
<feature type="transmembrane region" description="Helical" evidence="1">
    <location>
        <begin position="67"/>
        <end position="88"/>
    </location>
</feature>
<gene>
    <name evidence="2" type="ORF">GRI41_13450</name>
</gene>
<dbReference type="EMBL" id="WTYX01000002">
    <property type="protein sequence ID" value="MXO91835.1"/>
    <property type="molecule type" value="Genomic_DNA"/>
</dbReference>
<dbReference type="PANTHER" id="PTHR32251:SF17">
    <property type="entry name" value="STEROID 5-ALPHA REDUCTASE C-TERMINAL DOMAIN-CONTAINING PROTEIN"/>
    <property type="match status" value="1"/>
</dbReference>
<comment type="caution">
    <text evidence="2">The sequence shown here is derived from an EMBL/GenBank/DDBJ whole genome shotgun (WGS) entry which is preliminary data.</text>
</comment>
<keyword evidence="1" id="KW-1133">Transmembrane helix</keyword>
<organism evidence="2 3">
    <name type="scientific">Pontixanthobacter aquaemixtae</name>
    <dbReference type="NCBI Taxonomy" id="1958940"/>
    <lineage>
        <taxon>Bacteria</taxon>
        <taxon>Pseudomonadati</taxon>
        <taxon>Pseudomonadota</taxon>
        <taxon>Alphaproteobacteria</taxon>
        <taxon>Sphingomonadales</taxon>
        <taxon>Erythrobacteraceae</taxon>
        <taxon>Pontixanthobacter</taxon>
    </lineage>
</organism>
<evidence type="ECO:0000256" key="1">
    <source>
        <dbReference type="SAM" id="Phobius"/>
    </source>
</evidence>
<sequence>MAETKHSARSLMVVAIATIAALAFAWFAGANTQQWNGYSVFFVCALVSFGVNWIAFIPAAIAQTEKYYDLVGSITYLTIITVACVLAAPLDMRAIVVAAMVAVWSIRLGSFLFKRISEDGHDGRFDKIKINPARFLVAWTLQACWGLFTAAAAIAIIAADSPAPLGVFFWLGAIVWVAGFAIEVVADRQKRAFKKDDANKGKFIQSGLWAWSQHPNYFGEIMLWTGILIIAVPLLSGAGWLVVISPVFVTFLLTKVSGIAMLDKAADKKWGDDPAYQQYRRNTPVLILRPPKV</sequence>
<dbReference type="AlphaFoldDB" id="A0A844ZVD5"/>
<dbReference type="InterPro" id="IPR010721">
    <property type="entry name" value="UstE-like"/>
</dbReference>
<evidence type="ECO:0000313" key="2">
    <source>
        <dbReference type="EMBL" id="MXO91835.1"/>
    </source>
</evidence>
<feature type="transmembrane region" description="Helical" evidence="1">
    <location>
        <begin position="12"/>
        <end position="29"/>
    </location>
</feature>
<dbReference type="Gene3D" id="1.20.120.1630">
    <property type="match status" value="1"/>
</dbReference>
<keyword evidence="3" id="KW-1185">Reference proteome</keyword>
<feature type="transmembrane region" description="Helical" evidence="1">
    <location>
        <begin position="135"/>
        <end position="159"/>
    </location>
</feature>
<dbReference type="OrthoDB" id="9779233at2"/>
<dbReference type="PANTHER" id="PTHR32251">
    <property type="entry name" value="3-OXO-5-ALPHA-STEROID 4-DEHYDROGENASE"/>
    <property type="match status" value="1"/>
</dbReference>
<evidence type="ECO:0000313" key="3">
    <source>
        <dbReference type="Proteomes" id="UP000442714"/>
    </source>
</evidence>
<feature type="transmembrane region" description="Helical" evidence="1">
    <location>
        <begin position="217"/>
        <end position="235"/>
    </location>
</feature>
<dbReference type="Proteomes" id="UP000442714">
    <property type="component" value="Unassembled WGS sequence"/>
</dbReference>
<dbReference type="PROSITE" id="PS50244">
    <property type="entry name" value="S5A_REDUCTASE"/>
    <property type="match status" value="1"/>
</dbReference>
<accession>A0A844ZVD5</accession>
<keyword evidence="1" id="KW-0472">Membrane</keyword>
<dbReference type="GO" id="GO:0016020">
    <property type="term" value="C:membrane"/>
    <property type="evidence" value="ECO:0007669"/>
    <property type="project" value="TreeGrafter"/>
</dbReference>
<name>A0A844ZVD5_9SPHN</name>
<feature type="transmembrane region" description="Helical" evidence="1">
    <location>
        <begin position="165"/>
        <end position="186"/>
    </location>
</feature>
<proteinExistence type="predicted"/>
<feature type="transmembrane region" description="Helical" evidence="1">
    <location>
        <begin position="35"/>
        <end position="55"/>
    </location>
</feature>